<feature type="chain" id="PRO_5046289744" evidence="2">
    <location>
        <begin position="21"/>
        <end position="207"/>
    </location>
</feature>
<name>A0ABW2IIP8_9PROT</name>
<dbReference type="Pfam" id="PF13505">
    <property type="entry name" value="OMP_b-brl"/>
    <property type="match status" value="1"/>
</dbReference>
<evidence type="ECO:0000313" key="5">
    <source>
        <dbReference type="Proteomes" id="UP001596492"/>
    </source>
</evidence>
<sequence length="207" mass="22519">MKKVMLSAVVLTAFTPSAIAEIEPYIGVGVGTVKVDMGGSLASTYPKVGVFRGGATFNQWIGVEGELSMGIASDDSFETRSTSYDYITDVDFKAGGAVFAVGHLPIGDNFSFFGRLGGFLQQTDYKQSIVDNSANQTIASRELEETEHGFAYGLGIDFYIPDSTIGFRLDYTRYDVQAVQDEFDGEFYEARNDATADALTGSLMFRF</sequence>
<dbReference type="InterPro" id="IPR011250">
    <property type="entry name" value="OMP/PagP_B-barrel"/>
</dbReference>
<dbReference type="Gene3D" id="2.40.160.20">
    <property type="match status" value="1"/>
</dbReference>
<keyword evidence="1 2" id="KW-0732">Signal</keyword>
<evidence type="ECO:0000256" key="1">
    <source>
        <dbReference type="ARBA" id="ARBA00022729"/>
    </source>
</evidence>
<organism evidence="4 5">
    <name type="scientific">Hirschia litorea</name>
    <dbReference type="NCBI Taxonomy" id="1199156"/>
    <lineage>
        <taxon>Bacteria</taxon>
        <taxon>Pseudomonadati</taxon>
        <taxon>Pseudomonadota</taxon>
        <taxon>Alphaproteobacteria</taxon>
        <taxon>Hyphomonadales</taxon>
        <taxon>Hyphomonadaceae</taxon>
        <taxon>Hirschia</taxon>
    </lineage>
</organism>
<reference evidence="5" key="1">
    <citation type="journal article" date="2019" name="Int. J. Syst. Evol. Microbiol.">
        <title>The Global Catalogue of Microorganisms (GCM) 10K type strain sequencing project: providing services to taxonomists for standard genome sequencing and annotation.</title>
        <authorList>
            <consortium name="The Broad Institute Genomics Platform"/>
            <consortium name="The Broad Institute Genome Sequencing Center for Infectious Disease"/>
            <person name="Wu L."/>
            <person name="Ma J."/>
        </authorList>
    </citation>
    <scope>NUCLEOTIDE SEQUENCE [LARGE SCALE GENOMIC DNA]</scope>
    <source>
        <strain evidence="5">CCUG 51308</strain>
    </source>
</reference>
<dbReference type="SUPFAM" id="SSF56925">
    <property type="entry name" value="OMPA-like"/>
    <property type="match status" value="1"/>
</dbReference>
<dbReference type="RefSeq" id="WP_382165929.1">
    <property type="nucleotide sequence ID" value="NZ_JBHTBR010000002.1"/>
</dbReference>
<feature type="signal peptide" evidence="2">
    <location>
        <begin position="1"/>
        <end position="20"/>
    </location>
</feature>
<accession>A0ABW2IIP8</accession>
<dbReference type="Proteomes" id="UP001596492">
    <property type="component" value="Unassembled WGS sequence"/>
</dbReference>
<comment type="caution">
    <text evidence="4">The sequence shown here is derived from an EMBL/GenBank/DDBJ whole genome shotgun (WGS) entry which is preliminary data.</text>
</comment>
<protein>
    <submittedName>
        <fullName evidence="4">Porin family protein</fullName>
    </submittedName>
</protein>
<feature type="domain" description="Outer membrane protein beta-barrel" evidence="3">
    <location>
        <begin position="7"/>
        <end position="207"/>
    </location>
</feature>
<evidence type="ECO:0000256" key="2">
    <source>
        <dbReference type="SAM" id="SignalP"/>
    </source>
</evidence>
<evidence type="ECO:0000259" key="3">
    <source>
        <dbReference type="Pfam" id="PF13505"/>
    </source>
</evidence>
<evidence type="ECO:0000313" key="4">
    <source>
        <dbReference type="EMBL" id="MFC7290761.1"/>
    </source>
</evidence>
<dbReference type="InterPro" id="IPR027385">
    <property type="entry name" value="Beta-barrel_OMP"/>
</dbReference>
<dbReference type="EMBL" id="JBHTBR010000002">
    <property type="protein sequence ID" value="MFC7290761.1"/>
    <property type="molecule type" value="Genomic_DNA"/>
</dbReference>
<proteinExistence type="predicted"/>
<keyword evidence="5" id="KW-1185">Reference proteome</keyword>
<gene>
    <name evidence="4" type="ORF">ACFQS8_03970</name>
</gene>